<protein>
    <submittedName>
        <fullName evidence="4">Glucose sorbosone dehydrogenase</fullName>
    </submittedName>
</protein>
<proteinExistence type="predicted"/>
<dbReference type="Proteomes" id="UP000002630">
    <property type="component" value="Linkage Group LG30"/>
</dbReference>
<dbReference type="SUPFAM" id="SSF50952">
    <property type="entry name" value="Soluble quinoprotein glucose dehydrogenase"/>
    <property type="match status" value="1"/>
</dbReference>
<dbReference type="PANTHER" id="PTHR19328:SF75">
    <property type="entry name" value="ALDOSE SUGAR DEHYDROGENASE YLII"/>
    <property type="match status" value="1"/>
</dbReference>
<dbReference type="EMBL" id="FN649755">
    <property type="protein sequence ID" value="CBJ28225.1"/>
    <property type="molecule type" value="Genomic_DNA"/>
</dbReference>
<dbReference type="EMBL" id="FN649201">
    <property type="protein sequence ID" value="CBJ28225.1"/>
    <property type="molecule type" value="Genomic_DNA"/>
</dbReference>
<gene>
    <name evidence="4" type="ORF">Esi_0096_0059</name>
</gene>
<feature type="signal peptide" evidence="2">
    <location>
        <begin position="1"/>
        <end position="19"/>
    </location>
</feature>
<feature type="chain" id="PRO_5003096259" evidence="2">
    <location>
        <begin position="20"/>
        <end position="934"/>
    </location>
</feature>
<feature type="region of interest" description="Disordered" evidence="1">
    <location>
        <begin position="751"/>
        <end position="795"/>
    </location>
</feature>
<evidence type="ECO:0000256" key="2">
    <source>
        <dbReference type="SAM" id="SignalP"/>
    </source>
</evidence>
<dbReference type="InterPro" id="IPR012938">
    <property type="entry name" value="Glc/Sorbosone_DH"/>
</dbReference>
<evidence type="ECO:0000313" key="5">
    <source>
        <dbReference type="Proteomes" id="UP000002630"/>
    </source>
</evidence>
<dbReference type="Gene3D" id="2.120.10.30">
    <property type="entry name" value="TolB, C-terminal domain"/>
    <property type="match status" value="2"/>
</dbReference>
<evidence type="ECO:0000259" key="3">
    <source>
        <dbReference type="Pfam" id="PF07995"/>
    </source>
</evidence>
<dbReference type="InterPro" id="IPR011041">
    <property type="entry name" value="Quinoprot_gluc/sorb_DH_b-prop"/>
</dbReference>
<keyword evidence="5" id="KW-1185">Reference proteome</keyword>
<dbReference type="eggNOG" id="ENOG502QQKP">
    <property type="taxonomic scope" value="Eukaryota"/>
</dbReference>
<evidence type="ECO:0000313" key="4">
    <source>
        <dbReference type="EMBL" id="CBJ28225.1"/>
    </source>
</evidence>
<keyword evidence="2" id="KW-0732">Signal</keyword>
<dbReference type="AlphaFoldDB" id="D7G961"/>
<dbReference type="InParanoid" id="D7G961"/>
<reference evidence="4 5" key="1">
    <citation type="journal article" date="2010" name="Nature">
        <title>The Ectocarpus genome and the independent evolution of multicellularity in brown algae.</title>
        <authorList>
            <person name="Cock J.M."/>
            <person name="Sterck L."/>
            <person name="Rouze P."/>
            <person name="Scornet D."/>
            <person name="Allen A.E."/>
            <person name="Amoutzias G."/>
            <person name="Anthouard V."/>
            <person name="Artiguenave F."/>
            <person name="Aury J.M."/>
            <person name="Badger J.H."/>
            <person name="Beszteri B."/>
            <person name="Billiau K."/>
            <person name="Bonnet E."/>
            <person name="Bothwell J.H."/>
            <person name="Bowler C."/>
            <person name="Boyen C."/>
            <person name="Brownlee C."/>
            <person name="Carrano C.J."/>
            <person name="Charrier B."/>
            <person name="Cho G.Y."/>
            <person name="Coelho S.M."/>
            <person name="Collen J."/>
            <person name="Corre E."/>
            <person name="Da Silva C."/>
            <person name="Delage L."/>
            <person name="Delaroque N."/>
            <person name="Dittami S.M."/>
            <person name="Doulbeau S."/>
            <person name="Elias M."/>
            <person name="Farnham G."/>
            <person name="Gachon C.M."/>
            <person name="Gschloessl B."/>
            <person name="Heesch S."/>
            <person name="Jabbari K."/>
            <person name="Jubin C."/>
            <person name="Kawai H."/>
            <person name="Kimura K."/>
            <person name="Kloareg B."/>
            <person name="Kupper F.C."/>
            <person name="Lang D."/>
            <person name="Le Bail A."/>
            <person name="Leblanc C."/>
            <person name="Lerouge P."/>
            <person name="Lohr M."/>
            <person name="Lopez P.J."/>
            <person name="Martens C."/>
            <person name="Maumus F."/>
            <person name="Michel G."/>
            <person name="Miranda-Saavedra D."/>
            <person name="Morales J."/>
            <person name="Moreau H."/>
            <person name="Motomura T."/>
            <person name="Nagasato C."/>
            <person name="Napoli C.A."/>
            <person name="Nelson D.R."/>
            <person name="Nyvall-Collen P."/>
            <person name="Peters A.F."/>
            <person name="Pommier C."/>
            <person name="Potin P."/>
            <person name="Poulain J."/>
            <person name="Quesneville H."/>
            <person name="Read B."/>
            <person name="Rensing S.A."/>
            <person name="Ritter A."/>
            <person name="Rousvoal S."/>
            <person name="Samanta M."/>
            <person name="Samson G."/>
            <person name="Schroeder D.C."/>
            <person name="Segurens B."/>
            <person name="Strittmatter M."/>
            <person name="Tonon T."/>
            <person name="Tregear J.W."/>
            <person name="Valentin K."/>
            <person name="von Dassow P."/>
            <person name="Yamagishi T."/>
            <person name="Van de Peer Y."/>
            <person name="Wincker P."/>
        </authorList>
    </citation>
    <scope>NUCLEOTIDE SEQUENCE [LARGE SCALE GENOMIC DNA]</scope>
    <source>
        <strain evidence="5">Ec32 / CCAP1310/4</strain>
    </source>
</reference>
<organism evidence="4 5">
    <name type="scientific">Ectocarpus siliculosus</name>
    <name type="common">Brown alga</name>
    <name type="synonym">Conferva siliculosa</name>
    <dbReference type="NCBI Taxonomy" id="2880"/>
    <lineage>
        <taxon>Eukaryota</taxon>
        <taxon>Sar</taxon>
        <taxon>Stramenopiles</taxon>
        <taxon>Ochrophyta</taxon>
        <taxon>PX clade</taxon>
        <taxon>Phaeophyceae</taxon>
        <taxon>Ectocarpales</taxon>
        <taxon>Ectocarpaceae</taxon>
        <taxon>Ectocarpus</taxon>
    </lineage>
</organism>
<feature type="domain" description="Glucose/Sorbosone dehydrogenase" evidence="3">
    <location>
        <begin position="288"/>
        <end position="339"/>
    </location>
</feature>
<feature type="compositionally biased region" description="Low complexity" evidence="1">
    <location>
        <begin position="587"/>
        <end position="603"/>
    </location>
</feature>
<dbReference type="PANTHER" id="PTHR19328">
    <property type="entry name" value="HEDGEHOG-INTERACTING PROTEIN"/>
    <property type="match status" value="1"/>
</dbReference>
<dbReference type="InterPro" id="IPR011042">
    <property type="entry name" value="6-blade_b-propeller_TolB-like"/>
</dbReference>
<feature type="region of interest" description="Disordered" evidence="1">
    <location>
        <begin position="574"/>
        <end position="603"/>
    </location>
</feature>
<dbReference type="Pfam" id="PF07995">
    <property type="entry name" value="GSDH"/>
    <property type="match status" value="1"/>
</dbReference>
<accession>D7G961</accession>
<evidence type="ECO:0000256" key="1">
    <source>
        <dbReference type="SAM" id="MobiDB-lite"/>
    </source>
</evidence>
<name>D7G961_ECTSI</name>
<dbReference type="PRINTS" id="PR01217">
    <property type="entry name" value="PRICHEXTENSN"/>
</dbReference>
<sequence length="934" mass="100638">MMRAFACLAALVGIKVVTSHPLCFFDDRPTDYNEVLTFCDTSIAAYGACCTDDEEVQVMKDFSGVTPEGVELTGDCSNLYKEVVCGRCHSFSAHLYENLAPELGLLDGMTMKSDFCNELLTACGGQINFPTYDNNTVDYCTKHTGGGDDFFWSYPYEEAISDPRFLNEVFPDLGDNQQPDDTVSMRQTPDGSQWWLLGISGQIYAGLLDLAFGPMFGDDSYPQYFYVSYTVLLDDGENQRNRLARFTYVPGDPVATRATEEVLLTTVPKYNSVHSAGWLGFKPSVYGSAEICAIGLRNPWRCSFDRLNDDLYCGDVGQISVEEINFIECGNNYGWSRFEGSRCQEAVQDNEFNPPCDGVDRSDFTYPLFEYCHPDFDSTDADEQEFTGGADTCGNRFVVGNCVIGGYVYRGNFFSDLLDGAYIFGDSTMRNIYFLKEEEDGWAVGTIVSDASVQIISFAEDVNGEIVLLDYNHDIYHMPCGDLCVTTCLDQAEDQPAYESLGCFADDVNDRALPTEADNCGVGETAMSPAICASYCETLGSTFFGVQYSFQAYPDEFCGGFSTMEVFTIEDPLPTEAPAPTPLMNHSTTAPGATPSPTTTTVGPVLVGPSTAPTTPAPLDAGVAGYLGCFADAEAPRVFPETGMTGSNTMTTATCAGLCSDYAYYATQYGREVYSTSSDPTETPAPVADNAYLGCFADSTTDRVLSVVIDSGSMTTAICADTCAEYAYYGTQYGREIYSTGLVVETPSPVPDVETLSPVPDVETPSPVPDVETLSPVPDVETPSPVPDVETPSPVAPTEPGYLGCFADSTTDRVFSVVTGSGSMTTAICADTCAEYAYYGTQYGREIYSTGLVVETPSPVPDVETPSPVPDVETASPVVTTEPGYLGCFGDSQTGRVFSVVTGSGSMTTAICAGTCADYAYYGTQFGREVYGTA</sequence>